<feature type="repeat" description="Filamin" evidence="3">
    <location>
        <begin position="524"/>
        <end position="615"/>
    </location>
</feature>
<dbReference type="InterPro" id="IPR014756">
    <property type="entry name" value="Ig_E-set"/>
</dbReference>
<feature type="repeat" description="Filamin" evidence="3">
    <location>
        <begin position="1716"/>
        <end position="1812"/>
    </location>
</feature>
<dbReference type="CDD" id="cd21185">
    <property type="entry name" value="CH_jitterbug-like_rpt3"/>
    <property type="match status" value="1"/>
</dbReference>
<dbReference type="SMART" id="SM00557">
    <property type="entry name" value="IG_FLMN"/>
    <property type="match status" value="22"/>
</dbReference>
<proteinExistence type="inferred from homology"/>
<dbReference type="Proteomes" id="UP001497497">
    <property type="component" value="Unassembled WGS sequence"/>
</dbReference>
<gene>
    <name evidence="6" type="ORF">GSLYS_00001493001</name>
</gene>
<dbReference type="CDD" id="cd21229">
    <property type="entry name" value="CH_jitterbug-like_rpt2"/>
    <property type="match status" value="1"/>
</dbReference>
<feature type="repeat" description="Filamin" evidence="3">
    <location>
        <begin position="2281"/>
        <end position="2377"/>
    </location>
</feature>
<evidence type="ECO:0000259" key="5">
    <source>
        <dbReference type="PROSITE" id="PS50021"/>
    </source>
</evidence>
<evidence type="ECO:0000256" key="3">
    <source>
        <dbReference type="PROSITE-ProRule" id="PRU00087"/>
    </source>
</evidence>
<dbReference type="PROSITE" id="PS50194">
    <property type="entry name" value="FILAMIN_REPEAT"/>
    <property type="match status" value="22"/>
</dbReference>
<feature type="compositionally biased region" description="Polar residues" evidence="4">
    <location>
        <begin position="2419"/>
        <end position="2437"/>
    </location>
</feature>
<evidence type="ECO:0000256" key="1">
    <source>
        <dbReference type="ARBA" id="ARBA00009238"/>
    </source>
</evidence>
<feature type="repeat" description="Filamin" evidence="3">
    <location>
        <begin position="342"/>
        <end position="436"/>
    </location>
</feature>
<feature type="repeat" description="Filamin" evidence="3">
    <location>
        <begin position="1624"/>
        <end position="1716"/>
    </location>
</feature>
<feature type="repeat" description="Filamin" evidence="3">
    <location>
        <begin position="1533"/>
        <end position="1626"/>
    </location>
</feature>
<feature type="repeat" description="Filamin" evidence="3">
    <location>
        <begin position="1352"/>
        <end position="1446"/>
    </location>
</feature>
<feature type="repeat" description="Filamin" evidence="3">
    <location>
        <begin position="916"/>
        <end position="992"/>
    </location>
</feature>
<dbReference type="InterPro" id="IPR044801">
    <property type="entry name" value="Filamin"/>
</dbReference>
<dbReference type="SUPFAM" id="SSF81296">
    <property type="entry name" value="E set domains"/>
    <property type="match status" value="22"/>
</dbReference>
<dbReference type="PANTHER" id="PTHR38537:SF16">
    <property type="entry name" value="CALPONIN-HOMOLOGY (CH) DOMAIN-CONTAINING PROTEIN"/>
    <property type="match status" value="1"/>
</dbReference>
<feature type="repeat" description="Filamin" evidence="3">
    <location>
        <begin position="433"/>
        <end position="526"/>
    </location>
</feature>
<dbReference type="EMBL" id="CAXITT010000015">
    <property type="protein sequence ID" value="CAL1527316.1"/>
    <property type="molecule type" value="Genomic_DNA"/>
</dbReference>
<dbReference type="InterPro" id="IPR036872">
    <property type="entry name" value="CH_dom_sf"/>
</dbReference>
<dbReference type="InterPro" id="IPR017868">
    <property type="entry name" value="Filamin/ABP280_repeat-like"/>
</dbReference>
<feature type="region of interest" description="Disordered" evidence="4">
    <location>
        <begin position="2393"/>
        <end position="2437"/>
    </location>
</feature>
<feature type="repeat" description="Filamin" evidence="3">
    <location>
        <begin position="1166"/>
        <end position="1265"/>
    </location>
</feature>
<dbReference type="Pfam" id="PF00307">
    <property type="entry name" value="CH"/>
    <property type="match status" value="3"/>
</dbReference>
<dbReference type="CDD" id="cd21227">
    <property type="entry name" value="CH_jitterbug-like_rpt1"/>
    <property type="match status" value="1"/>
</dbReference>
<dbReference type="SUPFAM" id="SSF47576">
    <property type="entry name" value="Calponin-homology domain, CH-domain"/>
    <property type="match status" value="2"/>
</dbReference>
<dbReference type="PROSITE" id="PS50021">
    <property type="entry name" value="CH"/>
    <property type="match status" value="3"/>
</dbReference>
<evidence type="ECO:0000256" key="4">
    <source>
        <dbReference type="SAM" id="MobiDB-lite"/>
    </source>
</evidence>
<feature type="domain" description="Calponin-homology (CH)" evidence="5">
    <location>
        <begin position="141"/>
        <end position="244"/>
    </location>
</feature>
<evidence type="ECO:0000313" key="6">
    <source>
        <dbReference type="EMBL" id="CAL1527316.1"/>
    </source>
</evidence>
<dbReference type="GO" id="GO:0030036">
    <property type="term" value="P:actin cytoskeleton organization"/>
    <property type="evidence" value="ECO:0007669"/>
    <property type="project" value="InterPro"/>
</dbReference>
<dbReference type="Pfam" id="PF00630">
    <property type="entry name" value="Filamin"/>
    <property type="match status" value="22"/>
</dbReference>
<reference evidence="6 7" key="1">
    <citation type="submission" date="2024-04" db="EMBL/GenBank/DDBJ databases">
        <authorList>
            <consortium name="Genoscope - CEA"/>
            <person name="William W."/>
        </authorList>
    </citation>
    <scope>NUCLEOTIDE SEQUENCE [LARGE SCALE GENOMIC DNA]</scope>
</reference>
<feature type="repeat" description="Filamin" evidence="3">
    <location>
        <begin position="1270"/>
        <end position="1354"/>
    </location>
</feature>
<comment type="similarity">
    <text evidence="1">Belongs to the filamin family.</text>
</comment>
<dbReference type="Gene3D" id="1.10.418.10">
    <property type="entry name" value="Calponin-like domain"/>
    <property type="match status" value="3"/>
</dbReference>
<feature type="repeat" description="Filamin" evidence="3">
    <location>
        <begin position="2187"/>
        <end position="2280"/>
    </location>
</feature>
<evidence type="ECO:0000313" key="7">
    <source>
        <dbReference type="Proteomes" id="UP001497497"/>
    </source>
</evidence>
<feature type="repeat" description="Filamin" evidence="3">
    <location>
        <begin position="613"/>
        <end position="725"/>
    </location>
</feature>
<dbReference type="InterPro" id="IPR013783">
    <property type="entry name" value="Ig-like_fold"/>
</dbReference>
<feature type="repeat" description="Filamin" evidence="3">
    <location>
        <begin position="1001"/>
        <end position="1084"/>
    </location>
</feature>
<dbReference type="FunFam" id="2.60.40.10:FF:001145">
    <property type="entry name" value="Jitterbug, isoform I"/>
    <property type="match status" value="1"/>
</dbReference>
<keyword evidence="2" id="KW-0677">Repeat</keyword>
<keyword evidence="7" id="KW-1185">Reference proteome</keyword>
<dbReference type="FunFam" id="1.10.418.10:FF:000068">
    <property type="entry name" value="Putative Filamin-A"/>
    <property type="match status" value="1"/>
</dbReference>
<feature type="repeat" description="Filamin" evidence="3">
    <location>
        <begin position="1990"/>
        <end position="2091"/>
    </location>
</feature>
<dbReference type="GO" id="GO:0051015">
    <property type="term" value="F:actin filament binding"/>
    <property type="evidence" value="ECO:0007669"/>
    <property type="project" value="InterPro"/>
</dbReference>
<organism evidence="6 7">
    <name type="scientific">Lymnaea stagnalis</name>
    <name type="common">Great pond snail</name>
    <name type="synonym">Helix stagnalis</name>
    <dbReference type="NCBI Taxonomy" id="6523"/>
    <lineage>
        <taxon>Eukaryota</taxon>
        <taxon>Metazoa</taxon>
        <taxon>Spiralia</taxon>
        <taxon>Lophotrochozoa</taxon>
        <taxon>Mollusca</taxon>
        <taxon>Gastropoda</taxon>
        <taxon>Heterobranchia</taxon>
        <taxon>Euthyneura</taxon>
        <taxon>Panpulmonata</taxon>
        <taxon>Hygrophila</taxon>
        <taxon>Lymnaeoidea</taxon>
        <taxon>Lymnaeidae</taxon>
        <taxon>Lymnaea</taxon>
    </lineage>
</organism>
<feature type="domain" description="Calponin-homology (CH)" evidence="5">
    <location>
        <begin position="245"/>
        <end position="344"/>
    </location>
</feature>
<dbReference type="SMART" id="SM00033">
    <property type="entry name" value="CH"/>
    <property type="match status" value="3"/>
</dbReference>
<feature type="repeat" description="Filamin" evidence="3">
    <location>
        <begin position="1828"/>
        <end position="1902"/>
    </location>
</feature>
<dbReference type="Gene3D" id="2.60.40.10">
    <property type="entry name" value="Immunoglobulins"/>
    <property type="match status" value="22"/>
</dbReference>
<dbReference type="InterPro" id="IPR001298">
    <property type="entry name" value="Filamin/ABP280_rpt"/>
</dbReference>
<sequence length="2448" mass="268792">MTSETDIIDMKARSREGRGLSQKAGEHWIEIQKNTFMNWVNLQLQSSEMTVSDFEVDFDNGVKLCALVEALQNRKIGRVIKNPLNQHQSLENVTLALRAIADDNVRLVNIGSEDIVNGSLKLILGLVWHLILRYQIGKTKFPPKKLMLAWLQAVIPDCHIGNFTSDWNDGVALHALVDYCRPGLSPNWKQLSRHDRLGNCKEAMELAHRELNIPIVVRPEDFSSPHLDDLSGMTYLSYYMMVDSPGYFATRREIKNVLQQGDFDNFQTDWNDGRLLCDLVKSVGGDVPGWPHLTNDPVTNLQTGIDAAKKLGIEPIFSAKEMADPEVEHLGVMAYAANFRHFKPVKISKNRATMDGNFSDVYVKQEKHFVIHAEDGTPHDSIRPEVIGPDSIVPVRTKWSGNRCDCSFTPTETGQHKLNVYCSNENLPGCPVPFKVHADRSKVKFNQVEKAVVGLNNELKVDTSSAGQGEVRIEATSPSGRVMNMPVMYKGGVHTANFAPNEVGDWLVSMVYDGEHINGSPYTVKVFDPSLVRITDLNGGKVGHELTFHADAREAGEGEVTCQVIYGGSKVPCYLTKDDHGKYTVDFTPQGSGTYTVRAFMNDIEVRGSPYTVDIIDSSRVTVTGEGLSLVPVNTPAVFTIHTNGAGGGKIDVDITGERASLGKDRASAYGTNVAPYYVTYSEDGSMKSKRVSGPKKASSATSEYTIEVKFADQEISGSPFTTKAFDMRKLVVSEMPSTAARDHHAHFNIDASQAGPGNIEIRVNEGRVPCTVENKGNHRFTASFLPENSRPHSVEICFNNEHVIGSPWTILIVDPHAISLRGKDRLQCHKKATVHILSNGQKVHEKDLDVKIKGPKGESVPHQLTQEDTDEAVVKYTPTHVGEYTIYVKYCDQHVTGSPFTAKAYNVGAIYVTPLHDGFVNQPMYFTIDVGEAGEGQLQIMVNNGDIPNEVEPEAAGKYKIKFIPAEPGKQVVDILFNDQHLSCSPLTCIAQDLSASVVGLHQLIPVKQEASFHIQAQASLANLATEIIVTGPNGQNIPARVTHLPDGKGLNVEYVPRDIGIHSVKATLAGLPIKGSPFSVRTFDPNLVKITRVKQGIVGVPCKFNVDASEAGDGTLEITINHNGQNIPNNALTVGKNKYECSFIGQHPGSYKVNVLYNDLHVQGSPYSVSVVDVGGIRLTGDHWNLVSCNKKAGFNVVSPHGSFEEMTARIIAPDGSSVPCRLGDRGDGTAKIDWHPNMIGAHKVFIDYVGVPIQGSPFTIKVFDASRVRVSNINPGFVNRPVSFNLDASEAGDGNLEILVMCDDEIVPNYVQDEGNTMFKVTFTPKRAGPHLIHTQFNGEAVKGSPHQCPVLDPESVQVSGKGVEMAAANLPTSFHVNMKHAGDARLNVRVVSPYGEEVPVHVSGNSKSGLRIDYTPLEVGLFKVFVECAGSPVKGSPFTCNVFDPALVRINAPGRAYFGKPMHFHLDTSAAGQGKLNFQIKCRGSEVPCRLREVGQDRFDVSFTPQNIAPHLITVFFNDMQVPGTPFEVTVIDSTSVSLSGDGVRLAKVYKEAGLSLDHQGLDERDLDVKILAPSGNTIPARLNNNGTNLRLNFTPLEVGAHKVHVSVGDTPVSGSPFTCHVYDPSAVRIIDVDKSPQKEREIGFTIDSSAAGNGTLEVLISHKGQPVHAECRKVADGQYHYTFKPLNIGRYEVKATFNGDTIPGSPLIIEVEEDRPTFIRINFSSVEPINAKGRNHFLLHTSGRKVDREMLDVMILAPNGENIPARLIQQQDGDYKVEWTPNKPGRHSVDVMYGGQQIQGSPFHIDVFDIHKIRVNNFFHGDINERAGFKLDCTQAGHGKEEIRIQSPSGRTVPYNIDELTPLEYSVWYTPIESGQHKIFISYSGIELSGSPFHQDISEGTLPPAHGEGLHRGEEDKPATFIIDARNLKGDPSVQVDGPNAIAKCSIDPLPDGQYKVTYIPVEVGLFDVYVRWNGKEIPGSPFHPKVVDARKVKVIGGWHHYMDGQERIHLVVGEEKQIPFDTSEAGPGHLRAEVKSPSAFLPVEVDDEHKGKSIVKFVPREEGLHHIHLYWSDHPLVNSPYMGYAVSGVADPSKVWLTGRGLKEAIVREEAEFTIDGSQAGPGEPDIELTGVRAEIQVFKTPLGGGKYRCTYIPVIPGAYLLNISWNGRQLRGAPYKVNVIGASYPNRVVVNGEGLKGGLLGNSLDFRIDTRKAGPGELTAYCMGPTKVAYCELSDHHDGTYRLVVQPQEAGRHVLQIKYGGEHVQGSPYHFKVSAQPDASKVRVSGPGVEHGILANFQSQFIVETRGAGAGQLTVRIRGPKGAFQVEMYRESQKDRTILCRYYPSVTGLYIIHVRWSGVDVPGSPFQVHILDTQQELEQVLHEQSFNGSGHHNHSVSHPNNSFHNSSISSSTQMRGYPQQTSQHHNMSRSSGYYQWSGDMM</sequence>
<protein>
    <recommendedName>
        <fullName evidence="5">Calponin-homology (CH) domain-containing protein</fullName>
    </recommendedName>
</protein>
<comment type="caution">
    <text evidence="6">The sequence shown here is derived from an EMBL/GenBank/DDBJ whole genome shotgun (WGS) entry which is preliminary data.</text>
</comment>
<accession>A0AAV2H1R0</accession>
<feature type="repeat" description="Filamin" evidence="3">
    <location>
        <begin position="2093"/>
        <end position="2186"/>
    </location>
</feature>
<evidence type="ECO:0000256" key="2">
    <source>
        <dbReference type="ARBA" id="ARBA00022737"/>
    </source>
</evidence>
<feature type="domain" description="Calponin-homology (CH)" evidence="5">
    <location>
        <begin position="30"/>
        <end position="135"/>
    </location>
</feature>
<dbReference type="PANTHER" id="PTHR38537">
    <property type="entry name" value="JITTERBUG, ISOFORM N"/>
    <property type="match status" value="1"/>
</dbReference>
<feature type="compositionally biased region" description="Low complexity" evidence="4">
    <location>
        <begin position="2393"/>
        <end position="2418"/>
    </location>
</feature>
<feature type="repeat" description="Filamin" evidence="3">
    <location>
        <begin position="723"/>
        <end position="813"/>
    </location>
</feature>
<feature type="repeat" description="Filamin" evidence="3">
    <location>
        <begin position="811"/>
        <end position="905"/>
    </location>
</feature>
<feature type="repeat" description="Filamin" evidence="3">
    <location>
        <begin position="1900"/>
        <end position="1992"/>
    </location>
</feature>
<dbReference type="InterPro" id="IPR001715">
    <property type="entry name" value="CH_dom"/>
</dbReference>
<feature type="repeat" description="Filamin" evidence="3">
    <location>
        <begin position="1082"/>
        <end position="1173"/>
    </location>
</feature>
<feature type="repeat" description="Filamin" evidence="3">
    <location>
        <begin position="1444"/>
        <end position="1535"/>
    </location>
</feature>
<name>A0AAV2H1R0_LYMST</name>